<name>A0A975U1A6_9PROT</name>
<dbReference type="EMBL" id="CP076448">
    <property type="protein sequence ID" value="QXM24556.1"/>
    <property type="molecule type" value="Genomic_DNA"/>
</dbReference>
<evidence type="ECO:0000256" key="2">
    <source>
        <dbReference type="ARBA" id="ARBA00005774"/>
    </source>
</evidence>
<evidence type="ECO:0000256" key="3">
    <source>
        <dbReference type="ARBA" id="ARBA00022475"/>
    </source>
</evidence>
<sequence>METLQKLIERTILTSRYVLVLFYVGLAAALVIFAGQFLIKIASLAAKFPFGDENEILLAMLQLIDKALVAGLVVMVMLSSYDNFVAKLDGGAETQKIAWIGRLDPGSLKIKVASAIVAISSIHLLRIFMNAANFSNDEIYWKVVIHVVFIFSALFLGVLDRMTVIWRDKDGGK</sequence>
<feature type="transmembrane region" description="Helical" evidence="7">
    <location>
        <begin position="112"/>
        <end position="133"/>
    </location>
</feature>
<feature type="transmembrane region" description="Helical" evidence="7">
    <location>
        <begin position="20"/>
        <end position="39"/>
    </location>
</feature>
<comment type="subcellular location">
    <subcellularLocation>
        <location evidence="1 7">Cell membrane</location>
        <topology evidence="1 7">Multi-pass membrane protein</topology>
    </subcellularLocation>
</comment>
<dbReference type="PANTHER" id="PTHR38596">
    <property type="entry name" value="UPF0114 PROTEIN YQHA"/>
    <property type="match status" value="1"/>
</dbReference>
<protein>
    <recommendedName>
        <fullName evidence="7">UPF0114 protein KO353_15165</fullName>
    </recommendedName>
</protein>
<feature type="transmembrane region" description="Helical" evidence="7">
    <location>
        <begin position="59"/>
        <end position="78"/>
    </location>
</feature>
<dbReference type="Pfam" id="PF03350">
    <property type="entry name" value="UPF0114"/>
    <property type="match status" value="1"/>
</dbReference>
<feature type="transmembrane region" description="Helical" evidence="7">
    <location>
        <begin position="139"/>
        <end position="159"/>
    </location>
</feature>
<dbReference type="RefSeq" id="WP_218285613.1">
    <property type="nucleotide sequence ID" value="NZ_CP076448.1"/>
</dbReference>
<evidence type="ECO:0000256" key="7">
    <source>
        <dbReference type="HAMAP-Rule" id="MF_00143"/>
    </source>
</evidence>
<keyword evidence="4 7" id="KW-0812">Transmembrane</keyword>
<evidence type="ECO:0000256" key="4">
    <source>
        <dbReference type="ARBA" id="ARBA00022692"/>
    </source>
</evidence>
<keyword evidence="5 7" id="KW-1133">Transmembrane helix</keyword>
<organism evidence="8 9">
    <name type="scientific">Elioraea tepida</name>
    <dbReference type="NCBI Taxonomy" id="2843330"/>
    <lineage>
        <taxon>Bacteria</taxon>
        <taxon>Pseudomonadati</taxon>
        <taxon>Pseudomonadota</taxon>
        <taxon>Alphaproteobacteria</taxon>
        <taxon>Acetobacterales</taxon>
        <taxon>Elioraeaceae</taxon>
        <taxon>Elioraea</taxon>
    </lineage>
</organism>
<dbReference type="InterPro" id="IPR020761">
    <property type="entry name" value="UPF0114_bac"/>
</dbReference>
<reference evidence="8" key="1">
    <citation type="submission" date="2021-06" db="EMBL/GenBank/DDBJ databases">
        <title>Elioraea tepida, sp. nov., a moderately thermophilic aerobic anoxygenic phototrophic bacterium isolated from an alkaline siliceous hot spring mat community in Yellowstone National Park, WY, USA.</title>
        <authorList>
            <person name="Saini M.K."/>
            <person name="Yoshida S."/>
            <person name="Sebastian A."/>
            <person name="Hirose S."/>
            <person name="Hara E."/>
            <person name="Tamaki H."/>
            <person name="Soulier N.T."/>
            <person name="Albert I."/>
            <person name="Hanada S."/>
            <person name="Bryant D.A."/>
            <person name="Tank M."/>
        </authorList>
    </citation>
    <scope>NUCLEOTIDE SEQUENCE</scope>
    <source>
        <strain evidence="8">MS-P2</strain>
    </source>
</reference>
<proteinExistence type="inferred from homology"/>
<dbReference type="KEGG" id="elio:KO353_15165"/>
<dbReference type="NCBIfam" id="TIGR00645">
    <property type="entry name" value="HI0507"/>
    <property type="match status" value="1"/>
</dbReference>
<gene>
    <name evidence="8" type="ORF">KO353_15165</name>
</gene>
<dbReference type="HAMAP" id="MF_00143">
    <property type="entry name" value="UPF0114"/>
    <property type="match status" value="1"/>
</dbReference>
<dbReference type="AlphaFoldDB" id="A0A975U1A6"/>
<dbReference type="InterPro" id="IPR005134">
    <property type="entry name" value="UPF0114"/>
</dbReference>
<evidence type="ECO:0000256" key="5">
    <source>
        <dbReference type="ARBA" id="ARBA00022989"/>
    </source>
</evidence>
<keyword evidence="9" id="KW-1185">Reference proteome</keyword>
<keyword evidence="3 7" id="KW-1003">Cell membrane</keyword>
<dbReference type="Proteomes" id="UP000694001">
    <property type="component" value="Chromosome"/>
</dbReference>
<keyword evidence="6 7" id="KW-0472">Membrane</keyword>
<evidence type="ECO:0000256" key="1">
    <source>
        <dbReference type="ARBA" id="ARBA00004651"/>
    </source>
</evidence>
<evidence type="ECO:0000256" key="6">
    <source>
        <dbReference type="ARBA" id="ARBA00023136"/>
    </source>
</evidence>
<accession>A0A975U1A6</accession>
<dbReference type="PANTHER" id="PTHR38596:SF1">
    <property type="entry name" value="UPF0114 PROTEIN YQHA"/>
    <property type="match status" value="1"/>
</dbReference>
<comment type="similarity">
    <text evidence="2 7">Belongs to the UPF0114 family.</text>
</comment>
<evidence type="ECO:0000313" key="8">
    <source>
        <dbReference type="EMBL" id="QXM24556.1"/>
    </source>
</evidence>
<evidence type="ECO:0000313" key="9">
    <source>
        <dbReference type="Proteomes" id="UP000694001"/>
    </source>
</evidence>
<dbReference type="GO" id="GO:0005886">
    <property type="term" value="C:plasma membrane"/>
    <property type="evidence" value="ECO:0007669"/>
    <property type="project" value="UniProtKB-SubCell"/>
</dbReference>